<dbReference type="PANTHER" id="PTHR33332">
    <property type="entry name" value="REVERSE TRANSCRIPTASE DOMAIN-CONTAINING PROTEIN"/>
    <property type="match status" value="1"/>
</dbReference>
<protein>
    <submittedName>
        <fullName evidence="1">Uncharacterized protein</fullName>
    </submittedName>
</protein>
<comment type="caution">
    <text evidence="1">The sequence shown here is derived from an EMBL/GenBank/DDBJ whole genome shotgun (WGS) entry which is preliminary data.</text>
</comment>
<proteinExistence type="predicted"/>
<evidence type="ECO:0000313" key="2">
    <source>
        <dbReference type="Proteomes" id="UP000197619"/>
    </source>
</evidence>
<accession>A0A218VBK8</accession>
<keyword evidence="2" id="KW-1185">Reference proteome</keyword>
<sequence>MELTVDNGTVENLWSQESAEVPADRKLTEVVPVFKKSKKKDPGDDMPISLTSVPGEIMENAFLRGVEKHLEDNAVISHSQYNLMNGKSCFLNLISICDRISHLADLRKPVEVIFLGFSKELDTVSFRILLAKISSTQLDNQVTWWGSKRLTEQRDLEKSEKWTVVTAASLTEFKKDLNNGLRNLVWFLGCHVQGQQLDFMILMGPF</sequence>
<organism evidence="1 2">
    <name type="scientific">Lonchura striata</name>
    <name type="common">white-rumped munia</name>
    <dbReference type="NCBI Taxonomy" id="40157"/>
    <lineage>
        <taxon>Eukaryota</taxon>
        <taxon>Metazoa</taxon>
        <taxon>Chordata</taxon>
        <taxon>Craniata</taxon>
        <taxon>Vertebrata</taxon>
        <taxon>Euteleostomi</taxon>
        <taxon>Archelosauria</taxon>
        <taxon>Archosauria</taxon>
        <taxon>Dinosauria</taxon>
        <taxon>Saurischia</taxon>
        <taxon>Theropoda</taxon>
        <taxon>Coelurosauria</taxon>
        <taxon>Aves</taxon>
        <taxon>Neognathae</taxon>
        <taxon>Neoaves</taxon>
        <taxon>Telluraves</taxon>
        <taxon>Australaves</taxon>
        <taxon>Passeriformes</taxon>
        <taxon>Passeroidea</taxon>
        <taxon>Estrildidae</taxon>
        <taxon>Estrildinae</taxon>
        <taxon>Lonchura</taxon>
    </lineage>
</organism>
<reference evidence="1 2" key="1">
    <citation type="submission" date="2017-05" db="EMBL/GenBank/DDBJ databases">
        <title>Genome of assembly of the Bengalese finch, Lonchura striata domestica.</title>
        <authorList>
            <person name="Colquitt B.M."/>
            <person name="Brainard M.S."/>
        </authorList>
    </citation>
    <scope>NUCLEOTIDE SEQUENCE [LARGE SCALE GENOMIC DNA]</scope>
    <source>
        <strain evidence="1">White83orange57</strain>
    </source>
</reference>
<gene>
    <name evidence="1" type="ORF">RLOC_00007300</name>
</gene>
<dbReference type="EMBL" id="MUZQ01000012">
    <property type="protein sequence ID" value="OWK63447.1"/>
    <property type="molecule type" value="Genomic_DNA"/>
</dbReference>
<name>A0A218VBK8_9PASE</name>
<dbReference type="Proteomes" id="UP000197619">
    <property type="component" value="Unassembled WGS sequence"/>
</dbReference>
<dbReference type="AlphaFoldDB" id="A0A218VBK8"/>
<evidence type="ECO:0000313" key="1">
    <source>
        <dbReference type="EMBL" id="OWK63447.1"/>
    </source>
</evidence>